<feature type="region of interest" description="Disordered" evidence="1">
    <location>
        <begin position="102"/>
        <end position="146"/>
    </location>
</feature>
<keyword evidence="3" id="KW-0689">Ribosomal protein</keyword>
<protein>
    <submittedName>
        <fullName evidence="3">Ribosomal protein L19e</fullName>
    </submittedName>
</protein>
<keyword evidence="3" id="KW-0687">Ribonucleoprotein</keyword>
<dbReference type="InterPro" id="IPR000196">
    <property type="entry name" value="Ribosomal_eL19_dom"/>
</dbReference>
<feature type="compositionally biased region" description="Basic and acidic residues" evidence="1">
    <location>
        <begin position="102"/>
        <end position="131"/>
    </location>
</feature>
<sequence length="146" mass="17252">MHSRSRARELNLARRIGRHRGFGKRKGTAEARMPRFVDTIPIDRQVLWMRRLRVLRRLLVKYRASGKIDKHLYHELYHSSKGNAFKHKRALVEHIHRAKAEKAREKALKDEMDAKRAKTKAARERKQERQTAKRNALLGEGEEEAK</sequence>
<keyword evidence="4" id="KW-1185">Reference proteome</keyword>
<name>A0ABQ9RMT7_9PEZI</name>
<dbReference type="SUPFAM" id="SSF48140">
    <property type="entry name" value="Ribosomal protein L19 (L19e)"/>
    <property type="match status" value="1"/>
</dbReference>
<dbReference type="RefSeq" id="XP_060386758.1">
    <property type="nucleotide sequence ID" value="XM_060518955.1"/>
</dbReference>
<dbReference type="InterPro" id="IPR035970">
    <property type="entry name" value="60S_ribosomal_eL19_sf"/>
</dbReference>
<comment type="caution">
    <text evidence="3">The sequence shown here is derived from an EMBL/GenBank/DDBJ whole genome shotgun (WGS) entry which is preliminary data.</text>
</comment>
<evidence type="ECO:0000256" key="1">
    <source>
        <dbReference type="SAM" id="MobiDB-lite"/>
    </source>
</evidence>
<reference evidence="3 4" key="1">
    <citation type="submission" date="2016-10" db="EMBL/GenBank/DDBJ databases">
        <title>The genome sequence of Colletotrichum fioriniae PJ7.</title>
        <authorList>
            <person name="Baroncelli R."/>
        </authorList>
    </citation>
    <scope>NUCLEOTIDE SEQUENCE [LARGE SCALE GENOMIC DNA]</scope>
    <source>
        <strain evidence="3 4">Tom-12</strain>
    </source>
</reference>
<dbReference type="GeneID" id="85403193"/>
<evidence type="ECO:0000313" key="4">
    <source>
        <dbReference type="Proteomes" id="UP001227543"/>
    </source>
</evidence>
<dbReference type="InterPro" id="IPR039547">
    <property type="entry name" value="Ribosomal_eL19"/>
</dbReference>
<dbReference type="InterPro" id="IPR057260">
    <property type="entry name" value="Ribosomal_L19e_C"/>
</dbReference>
<dbReference type="EMBL" id="MLFU01000006">
    <property type="protein sequence ID" value="KAK1507805.1"/>
    <property type="molecule type" value="Genomic_DNA"/>
</dbReference>
<dbReference type="Proteomes" id="UP001227543">
    <property type="component" value="Unassembled WGS sequence"/>
</dbReference>
<evidence type="ECO:0000259" key="2">
    <source>
        <dbReference type="SMART" id="SM01416"/>
    </source>
</evidence>
<accession>A0ABQ9RMT7</accession>
<proteinExistence type="predicted"/>
<dbReference type="GO" id="GO:0005840">
    <property type="term" value="C:ribosome"/>
    <property type="evidence" value="ECO:0007669"/>
    <property type="project" value="UniProtKB-KW"/>
</dbReference>
<dbReference type="PANTHER" id="PTHR10722">
    <property type="entry name" value="60S RIBOSOMAL PROTEIN L19"/>
    <property type="match status" value="1"/>
</dbReference>
<dbReference type="Pfam" id="PF25476">
    <property type="entry name" value="Ribosomal_L19e_C"/>
    <property type="match status" value="1"/>
</dbReference>
<feature type="domain" description="Large ribosomal subunit protein eL19" evidence="2">
    <location>
        <begin position="1"/>
        <end position="99"/>
    </location>
</feature>
<dbReference type="Gene3D" id="1.10.1200.240">
    <property type="match status" value="1"/>
</dbReference>
<dbReference type="SMART" id="SM01416">
    <property type="entry name" value="Ribosomal_L19e"/>
    <property type="match status" value="1"/>
</dbReference>
<gene>
    <name evidence="3" type="ORF">CTAM01_02917</name>
</gene>
<organism evidence="3 4">
    <name type="scientific">Colletotrichum tamarilloi</name>
    <dbReference type="NCBI Taxonomy" id="1209934"/>
    <lineage>
        <taxon>Eukaryota</taxon>
        <taxon>Fungi</taxon>
        <taxon>Dikarya</taxon>
        <taxon>Ascomycota</taxon>
        <taxon>Pezizomycotina</taxon>
        <taxon>Sordariomycetes</taxon>
        <taxon>Hypocreomycetidae</taxon>
        <taxon>Glomerellales</taxon>
        <taxon>Glomerellaceae</taxon>
        <taxon>Colletotrichum</taxon>
        <taxon>Colletotrichum acutatum species complex</taxon>
    </lineage>
</organism>
<evidence type="ECO:0000313" key="3">
    <source>
        <dbReference type="EMBL" id="KAK1507805.1"/>
    </source>
</evidence>